<feature type="transmembrane region" description="Helical" evidence="7">
    <location>
        <begin position="142"/>
        <end position="160"/>
    </location>
</feature>
<organism evidence="8 9">
    <name type="scientific">Halomarina salina</name>
    <dbReference type="NCBI Taxonomy" id="1872699"/>
    <lineage>
        <taxon>Archaea</taxon>
        <taxon>Methanobacteriati</taxon>
        <taxon>Methanobacteriota</taxon>
        <taxon>Stenosarchaea group</taxon>
        <taxon>Halobacteria</taxon>
        <taxon>Halobacteriales</taxon>
        <taxon>Natronomonadaceae</taxon>
        <taxon>Halomarina</taxon>
    </lineage>
</organism>
<evidence type="ECO:0000256" key="4">
    <source>
        <dbReference type="ARBA" id="ARBA00022989"/>
    </source>
</evidence>
<keyword evidence="3 7" id="KW-0812">Transmembrane</keyword>
<dbReference type="RefSeq" id="WP_247416794.1">
    <property type="nucleotide sequence ID" value="NZ_JALLGW010000001.1"/>
</dbReference>
<reference evidence="8 9" key="1">
    <citation type="journal article" date="2019" name="Int. J. Syst. Evol. Microbiol.">
        <title>The Global Catalogue of Microorganisms (GCM) 10K type strain sequencing project: providing services to taxonomists for standard genome sequencing and annotation.</title>
        <authorList>
            <consortium name="The Broad Institute Genomics Platform"/>
            <consortium name="The Broad Institute Genome Sequencing Center for Infectious Disease"/>
            <person name="Wu L."/>
            <person name="Ma J."/>
        </authorList>
    </citation>
    <scope>NUCLEOTIDE SEQUENCE [LARGE SCALE GENOMIC DNA]</scope>
    <source>
        <strain evidence="8 9">CGMCC 1.12543</strain>
    </source>
</reference>
<evidence type="ECO:0000256" key="1">
    <source>
        <dbReference type="ARBA" id="ARBA00004651"/>
    </source>
</evidence>
<dbReference type="AlphaFoldDB" id="A0ABD5RRL8"/>
<feature type="transmembrane region" description="Helical" evidence="7">
    <location>
        <begin position="113"/>
        <end position="135"/>
    </location>
</feature>
<feature type="region of interest" description="Disordered" evidence="6">
    <location>
        <begin position="420"/>
        <end position="450"/>
    </location>
</feature>
<accession>A0ABD5RRL8</accession>
<evidence type="ECO:0000256" key="2">
    <source>
        <dbReference type="ARBA" id="ARBA00022475"/>
    </source>
</evidence>
<evidence type="ECO:0000256" key="5">
    <source>
        <dbReference type="ARBA" id="ARBA00023136"/>
    </source>
</evidence>
<gene>
    <name evidence="8" type="ORF">ACFPYI_16175</name>
</gene>
<keyword evidence="5 7" id="KW-0472">Membrane</keyword>
<feature type="transmembrane region" description="Helical" evidence="7">
    <location>
        <begin position="58"/>
        <end position="74"/>
    </location>
</feature>
<keyword evidence="4 7" id="KW-1133">Transmembrane helix</keyword>
<feature type="transmembrane region" description="Helical" evidence="7">
    <location>
        <begin position="219"/>
        <end position="240"/>
    </location>
</feature>
<evidence type="ECO:0000256" key="6">
    <source>
        <dbReference type="SAM" id="MobiDB-lite"/>
    </source>
</evidence>
<dbReference type="InterPro" id="IPR001851">
    <property type="entry name" value="ABC_transp_permease"/>
</dbReference>
<feature type="transmembrane region" description="Helical" evidence="7">
    <location>
        <begin position="20"/>
        <end position="46"/>
    </location>
</feature>
<sequence length="450" mass="47445">MSDAEADARRQSRFGLSGAALDAVYILGAMLGLYVLFTAIGVVLNYQLSGIINLVREVTFYVAVYAIVVLGLNLQWGYAGLFNIGIAGYLAVGVYGFGLISGSTTGTPTGLGLPFPVGVLGGMLLAALFGLITALPALRLKADYLAIVTIAFAEIIRIALGSRAFEDVTGGGAGFSNFPANPANMLLLSDPTSAISDPTPVGEVVFGLFESVGVQNPVVGLRVTYVLLLVVVVAVVYVLLRRIANSPFGRVLKAIREDELVAQSLGKDTRWFKIKTFMLGCALMGLGGILWYAYGIGSVNPADNFKPPLTFYLFIALIIGGAGSNTGSILGGALFSGILFLAPQYANRVAEQFLPNIPSPNNFVDAVAPLASLDVLPLFGYFLGSLDQMRFVLIGALLVWLMQNRPEGLLGHRVEPASSVDLMRRDRDPPKGSPAADGGRTADDGGADDE</sequence>
<evidence type="ECO:0000313" key="8">
    <source>
        <dbReference type="EMBL" id="MFC5972874.1"/>
    </source>
</evidence>
<feature type="transmembrane region" description="Helical" evidence="7">
    <location>
        <begin position="81"/>
        <end position="101"/>
    </location>
</feature>
<dbReference type="Pfam" id="PF02653">
    <property type="entry name" value="BPD_transp_2"/>
    <property type="match status" value="1"/>
</dbReference>
<keyword evidence="9" id="KW-1185">Reference proteome</keyword>
<protein>
    <submittedName>
        <fullName evidence="8">Branched-chain amino acid ABC transporter permease</fullName>
    </submittedName>
</protein>
<feature type="transmembrane region" description="Helical" evidence="7">
    <location>
        <begin position="309"/>
        <end position="342"/>
    </location>
</feature>
<dbReference type="GO" id="GO:0005886">
    <property type="term" value="C:plasma membrane"/>
    <property type="evidence" value="ECO:0007669"/>
    <property type="project" value="UniProtKB-SubCell"/>
</dbReference>
<evidence type="ECO:0000313" key="9">
    <source>
        <dbReference type="Proteomes" id="UP001596099"/>
    </source>
</evidence>
<feature type="transmembrane region" description="Helical" evidence="7">
    <location>
        <begin position="277"/>
        <end position="297"/>
    </location>
</feature>
<dbReference type="CDD" id="cd06581">
    <property type="entry name" value="TM_PBP1_LivM_like"/>
    <property type="match status" value="1"/>
</dbReference>
<proteinExistence type="predicted"/>
<evidence type="ECO:0000256" key="7">
    <source>
        <dbReference type="SAM" id="Phobius"/>
    </source>
</evidence>
<dbReference type="EMBL" id="JBHSQH010000001">
    <property type="protein sequence ID" value="MFC5972874.1"/>
    <property type="molecule type" value="Genomic_DNA"/>
</dbReference>
<dbReference type="InterPro" id="IPR043428">
    <property type="entry name" value="LivM-like"/>
</dbReference>
<dbReference type="Proteomes" id="UP001596099">
    <property type="component" value="Unassembled WGS sequence"/>
</dbReference>
<comment type="caution">
    <text evidence="8">The sequence shown here is derived from an EMBL/GenBank/DDBJ whole genome shotgun (WGS) entry which is preliminary data.</text>
</comment>
<evidence type="ECO:0000256" key="3">
    <source>
        <dbReference type="ARBA" id="ARBA00022692"/>
    </source>
</evidence>
<dbReference type="PANTHER" id="PTHR30482">
    <property type="entry name" value="HIGH-AFFINITY BRANCHED-CHAIN AMINO ACID TRANSPORT SYSTEM PERMEASE"/>
    <property type="match status" value="1"/>
</dbReference>
<name>A0ABD5RRL8_9EURY</name>
<dbReference type="PANTHER" id="PTHR30482:SF10">
    <property type="entry name" value="HIGH-AFFINITY BRANCHED-CHAIN AMINO ACID TRANSPORT PROTEIN BRAE"/>
    <property type="match status" value="1"/>
</dbReference>
<comment type="subcellular location">
    <subcellularLocation>
        <location evidence="1">Cell membrane</location>
        <topology evidence="1">Multi-pass membrane protein</topology>
    </subcellularLocation>
</comment>
<keyword evidence="2" id="KW-1003">Cell membrane</keyword>